<dbReference type="InterPro" id="IPR039569">
    <property type="entry name" value="FAS1-like_DH_region"/>
</dbReference>
<keyword evidence="3" id="KW-1185">Reference proteome</keyword>
<dbReference type="Proteomes" id="UP001597286">
    <property type="component" value="Unassembled WGS sequence"/>
</dbReference>
<dbReference type="InterPro" id="IPR029069">
    <property type="entry name" value="HotDog_dom_sf"/>
</dbReference>
<dbReference type="Pfam" id="PF13452">
    <property type="entry name" value="FAS1_DH_region"/>
    <property type="match status" value="1"/>
</dbReference>
<proteinExistence type="predicted"/>
<evidence type="ECO:0000313" key="2">
    <source>
        <dbReference type="EMBL" id="MFD1814638.1"/>
    </source>
</evidence>
<comment type="caution">
    <text evidence="2">The sequence shown here is derived from an EMBL/GenBank/DDBJ whole genome shotgun (WGS) entry which is preliminary data.</text>
</comment>
<evidence type="ECO:0000313" key="3">
    <source>
        <dbReference type="Proteomes" id="UP001597286"/>
    </source>
</evidence>
<dbReference type="Gene3D" id="3.10.129.10">
    <property type="entry name" value="Hotdog Thioesterase"/>
    <property type="match status" value="2"/>
</dbReference>
<dbReference type="SUPFAM" id="SSF54637">
    <property type="entry name" value="Thioesterase/thiol ester dehydrase-isomerase"/>
    <property type="match status" value="2"/>
</dbReference>
<dbReference type="RefSeq" id="WP_378487111.1">
    <property type="nucleotide sequence ID" value="NZ_JBHUFB010000019.1"/>
</dbReference>
<gene>
    <name evidence="2" type="ORF">ACFSJG_20670</name>
</gene>
<dbReference type="EMBL" id="JBHUFB010000019">
    <property type="protein sequence ID" value="MFD1814638.1"/>
    <property type="molecule type" value="Genomic_DNA"/>
</dbReference>
<sequence>MTRSTRTTTRTTTRKSTRAKAVELDLSDVDHRVGKPVGGGQLWDPCSTSDIRRWAMAMDNPNPLHWSEEFARESRYGGLVAPQSIAVALDYGHGAQPACVGHIPGSHLIFGGEEWWFYGCPVRPGDKLFQQRRFHDYKVADTKFAGPTMFSRGDTTHTNQNGALVARERSTAIRYLASEATKRGMYDNQLGEIKKWTQTELLEIEELRHSWLLSNRDGISPHFDEVKVGDTLPRRVIGPHSIATFTTEYRAFLFNIWGTFEWVGVPGVADPWINQDPGWPDGFAFDEEGARIDPRKRDGLYVGPSRGHIDGDKASEVGMARAYGYGATMGAWCTDYLANWAGHDGMVRHTKADFRTPAFEGDVTYFDAEIVDKDPESSWGVPLVQIKLRLTNQDGAVLVSCTAEVELPF</sequence>
<evidence type="ECO:0000259" key="1">
    <source>
        <dbReference type="Pfam" id="PF13452"/>
    </source>
</evidence>
<accession>A0ABW4P957</accession>
<protein>
    <submittedName>
        <fullName evidence="2">MaoC family dehydratase N-terminal domain-containing protein</fullName>
    </submittedName>
</protein>
<dbReference type="CDD" id="cd03441">
    <property type="entry name" value="R_hydratase_like"/>
    <property type="match status" value="2"/>
</dbReference>
<organism evidence="2 3">
    <name type="scientific">Rhodococcus gannanensis</name>
    <dbReference type="NCBI Taxonomy" id="1960308"/>
    <lineage>
        <taxon>Bacteria</taxon>
        <taxon>Bacillati</taxon>
        <taxon>Actinomycetota</taxon>
        <taxon>Actinomycetes</taxon>
        <taxon>Mycobacteriales</taxon>
        <taxon>Nocardiaceae</taxon>
        <taxon>Rhodococcus</taxon>
    </lineage>
</organism>
<feature type="domain" description="FAS1-like dehydratase" evidence="1">
    <location>
        <begin position="46"/>
        <end position="167"/>
    </location>
</feature>
<reference evidence="3" key="1">
    <citation type="journal article" date="2019" name="Int. J. Syst. Evol. Microbiol.">
        <title>The Global Catalogue of Microorganisms (GCM) 10K type strain sequencing project: providing services to taxonomists for standard genome sequencing and annotation.</title>
        <authorList>
            <consortium name="The Broad Institute Genomics Platform"/>
            <consortium name="The Broad Institute Genome Sequencing Center for Infectious Disease"/>
            <person name="Wu L."/>
            <person name="Ma J."/>
        </authorList>
    </citation>
    <scope>NUCLEOTIDE SEQUENCE [LARGE SCALE GENOMIC DNA]</scope>
    <source>
        <strain evidence="3">DT72</strain>
    </source>
</reference>
<name>A0ABW4P957_9NOCA</name>